<evidence type="ECO:0008006" key="6">
    <source>
        <dbReference type="Google" id="ProtNLM"/>
    </source>
</evidence>
<comment type="caution">
    <text evidence="4">The sequence shown here is derived from an EMBL/GenBank/DDBJ whole genome shotgun (WGS) entry which is preliminary data.</text>
</comment>
<keyword evidence="5" id="KW-1185">Reference proteome</keyword>
<dbReference type="AlphaFoldDB" id="A0A8S1VL75"/>
<reference evidence="4" key="1">
    <citation type="submission" date="2021-01" db="EMBL/GenBank/DDBJ databases">
        <authorList>
            <consortium name="Genoscope - CEA"/>
            <person name="William W."/>
        </authorList>
    </citation>
    <scope>NUCLEOTIDE SEQUENCE</scope>
</reference>
<dbReference type="SMART" id="SM00320">
    <property type="entry name" value="WD40"/>
    <property type="match status" value="1"/>
</dbReference>
<accession>A0A8S1VL75</accession>
<dbReference type="PANTHER" id="PTHR22847">
    <property type="entry name" value="WD40 REPEAT PROTEIN"/>
    <property type="match status" value="1"/>
</dbReference>
<protein>
    <recommendedName>
        <fullName evidence="6">WD40-repeat-containing domain</fullName>
    </recommendedName>
</protein>
<organism evidence="4 5">
    <name type="scientific">Paramecium pentaurelia</name>
    <dbReference type="NCBI Taxonomy" id="43138"/>
    <lineage>
        <taxon>Eukaryota</taxon>
        <taxon>Sar</taxon>
        <taxon>Alveolata</taxon>
        <taxon>Ciliophora</taxon>
        <taxon>Intramacronucleata</taxon>
        <taxon>Oligohymenophorea</taxon>
        <taxon>Peniculida</taxon>
        <taxon>Parameciidae</taxon>
        <taxon>Paramecium</taxon>
    </lineage>
</organism>
<sequence length="254" mass="30240">MRQINGMKSKKKKQRQKKNHIYIRELNDLLIGRCNFEIVFNYFGYKRELNQDYFRDQEILIEMEQIQFLQWQGEYGPKQKKQGKWIATWKGEIIQEVGEQYNMRMDQRKVNGNNQVRVIGDKLKYMKVENTFLIKNQGDGITSMITKLLEVGHMIKQVDKSIYIWGVKTWQIILKMDGHSDIVQSVCYFPNGTLLSFASANQSILLWDINMQLFLFLLYLNPQTLKQEKPSFFKKHFHQALICYNLFNKEGVAF</sequence>
<evidence type="ECO:0000256" key="3">
    <source>
        <dbReference type="PROSITE-ProRule" id="PRU00221"/>
    </source>
</evidence>
<dbReference type="OrthoDB" id="1850764at2759"/>
<dbReference type="EMBL" id="CAJJDO010000066">
    <property type="protein sequence ID" value="CAD8177005.1"/>
    <property type="molecule type" value="Genomic_DNA"/>
</dbReference>
<dbReference type="GO" id="GO:1990234">
    <property type="term" value="C:transferase complex"/>
    <property type="evidence" value="ECO:0007669"/>
    <property type="project" value="UniProtKB-ARBA"/>
</dbReference>
<keyword evidence="1 3" id="KW-0853">WD repeat</keyword>
<dbReference type="Proteomes" id="UP000689195">
    <property type="component" value="Unassembled WGS sequence"/>
</dbReference>
<keyword evidence="2" id="KW-0677">Repeat</keyword>
<dbReference type="PANTHER" id="PTHR22847:SF637">
    <property type="entry name" value="WD REPEAT DOMAIN 5B"/>
    <property type="match status" value="1"/>
</dbReference>
<evidence type="ECO:0000256" key="2">
    <source>
        <dbReference type="ARBA" id="ARBA00022737"/>
    </source>
</evidence>
<evidence type="ECO:0000256" key="1">
    <source>
        <dbReference type="ARBA" id="ARBA00022574"/>
    </source>
</evidence>
<dbReference type="PROSITE" id="PS50082">
    <property type="entry name" value="WD_REPEATS_2"/>
    <property type="match status" value="1"/>
</dbReference>
<gene>
    <name evidence="4" type="ORF">PPENT_87.1.T0660119</name>
</gene>
<feature type="repeat" description="WD" evidence="3">
    <location>
        <begin position="176"/>
        <end position="210"/>
    </location>
</feature>
<proteinExistence type="predicted"/>
<dbReference type="PROSITE" id="PS50294">
    <property type="entry name" value="WD_REPEATS_REGION"/>
    <property type="match status" value="1"/>
</dbReference>
<evidence type="ECO:0000313" key="4">
    <source>
        <dbReference type="EMBL" id="CAD8177005.1"/>
    </source>
</evidence>
<dbReference type="InterPro" id="IPR001680">
    <property type="entry name" value="WD40_rpt"/>
</dbReference>
<evidence type="ECO:0000313" key="5">
    <source>
        <dbReference type="Proteomes" id="UP000689195"/>
    </source>
</evidence>
<name>A0A8S1VL75_9CILI</name>